<dbReference type="AlphaFoldDB" id="A0A8X6IT13"/>
<comment type="caution">
    <text evidence="1">The sequence shown here is derived from an EMBL/GenBank/DDBJ whole genome shotgun (WGS) entry which is preliminary data.</text>
</comment>
<reference evidence="1" key="1">
    <citation type="submission" date="2020-07" db="EMBL/GenBank/DDBJ databases">
        <title>Multicomponent nature underlies the extraordinary mechanical properties of spider dragline silk.</title>
        <authorList>
            <person name="Kono N."/>
            <person name="Nakamura H."/>
            <person name="Mori M."/>
            <person name="Yoshida Y."/>
            <person name="Ohtoshi R."/>
            <person name="Malay A.D."/>
            <person name="Moran D.A.P."/>
            <person name="Tomita M."/>
            <person name="Numata K."/>
            <person name="Arakawa K."/>
        </authorList>
    </citation>
    <scope>NUCLEOTIDE SEQUENCE</scope>
</reference>
<dbReference type="EMBL" id="BMAO01005295">
    <property type="protein sequence ID" value="GFR00458.1"/>
    <property type="molecule type" value="Genomic_DNA"/>
</dbReference>
<evidence type="ECO:0000313" key="1">
    <source>
        <dbReference type="EMBL" id="GFR00458.1"/>
    </source>
</evidence>
<protein>
    <submittedName>
        <fullName evidence="1">Uncharacterized protein</fullName>
    </submittedName>
</protein>
<organism evidence="1 2">
    <name type="scientific">Trichonephila clavata</name>
    <name type="common">Joro spider</name>
    <name type="synonym">Nephila clavata</name>
    <dbReference type="NCBI Taxonomy" id="2740835"/>
    <lineage>
        <taxon>Eukaryota</taxon>
        <taxon>Metazoa</taxon>
        <taxon>Ecdysozoa</taxon>
        <taxon>Arthropoda</taxon>
        <taxon>Chelicerata</taxon>
        <taxon>Arachnida</taxon>
        <taxon>Araneae</taxon>
        <taxon>Araneomorphae</taxon>
        <taxon>Entelegynae</taxon>
        <taxon>Araneoidea</taxon>
        <taxon>Nephilidae</taxon>
        <taxon>Trichonephila</taxon>
    </lineage>
</organism>
<dbReference type="Proteomes" id="UP000887116">
    <property type="component" value="Unassembled WGS sequence"/>
</dbReference>
<proteinExistence type="predicted"/>
<accession>A0A8X6IT13</accession>
<name>A0A8X6IT13_TRICU</name>
<gene>
    <name evidence="1" type="ORF">TNCT_652501</name>
</gene>
<keyword evidence="2" id="KW-1185">Reference proteome</keyword>
<evidence type="ECO:0000313" key="2">
    <source>
        <dbReference type="Proteomes" id="UP000887116"/>
    </source>
</evidence>
<sequence length="264" mass="27800">MLTVFALPSLFRFSLFHNSITIGKCIPRIILGRAPPNATDASEGFRIELSVSAGSTRMLFAIFSVTWTALAVCWSSSSAFSTSPTATSAVFSDSWTTSKVCWSPASASTSAFWSTSTSATFSVSMTASTVFRSPSFAFSSTSPTAVSVIFLVSWITSIVCWSPEYTFSSTSTAVSAIFSASMTTLSICWSPATNSTSPSQLLELQPLPSFRSLRQSAGPLGVHLLVNLSNRGLNGSFGLDSLLVTVVFFSSTSSTAASASFSAT</sequence>